<evidence type="ECO:0000256" key="1">
    <source>
        <dbReference type="ARBA" id="ARBA00004120"/>
    </source>
</evidence>
<name>A0A9D4ZGM7_ADICA</name>
<dbReference type="EMBL" id="JABFUD020000012">
    <property type="protein sequence ID" value="KAI5072071.1"/>
    <property type="molecule type" value="Genomic_DNA"/>
</dbReference>
<keyword evidence="13" id="KW-1185">Reference proteome</keyword>
<evidence type="ECO:0000256" key="3">
    <source>
        <dbReference type="ARBA" id="ARBA00022448"/>
    </source>
</evidence>
<evidence type="ECO:0000256" key="8">
    <source>
        <dbReference type="ARBA" id="ARBA00023212"/>
    </source>
</evidence>
<feature type="non-terminal residue" evidence="12">
    <location>
        <position position="62"/>
    </location>
</feature>
<keyword evidence="3" id="KW-0813">Transport</keyword>
<keyword evidence="8" id="KW-0206">Cytoskeleton</keyword>
<keyword evidence="9" id="KW-0966">Cell projection</keyword>
<accession>A0A9D4ZGM7</accession>
<dbReference type="SUPFAM" id="SSF52821">
    <property type="entry name" value="Rhodanese/Cell cycle control phosphatase"/>
    <property type="match status" value="1"/>
</dbReference>
<dbReference type="OrthoDB" id="70250at2759"/>
<feature type="domain" description="Rhodanese" evidence="11">
    <location>
        <begin position="18"/>
        <end position="62"/>
    </location>
</feature>
<dbReference type="PANTHER" id="PTHR44390">
    <property type="entry name" value="CENTROSOMAL PROTEIN OF 41 KDA"/>
    <property type="match status" value="1"/>
</dbReference>
<dbReference type="InterPro" id="IPR051889">
    <property type="entry name" value="CEP41"/>
</dbReference>
<keyword evidence="5" id="KW-0970">Cilium biogenesis/degradation</keyword>
<evidence type="ECO:0000256" key="4">
    <source>
        <dbReference type="ARBA" id="ARBA00022490"/>
    </source>
</evidence>
<evidence type="ECO:0000256" key="6">
    <source>
        <dbReference type="ARBA" id="ARBA00022927"/>
    </source>
</evidence>
<evidence type="ECO:0000259" key="11">
    <source>
        <dbReference type="PROSITE" id="PS50206"/>
    </source>
</evidence>
<feature type="non-terminal residue" evidence="12">
    <location>
        <position position="1"/>
    </location>
</feature>
<dbReference type="PANTHER" id="PTHR44390:SF1">
    <property type="entry name" value="CENTROSOMAL PROTEIN OF 41 KDA"/>
    <property type="match status" value="1"/>
</dbReference>
<proteinExistence type="inferred from homology"/>
<evidence type="ECO:0000313" key="12">
    <source>
        <dbReference type="EMBL" id="KAI5072071.1"/>
    </source>
</evidence>
<keyword evidence="4" id="KW-0963">Cytoplasm</keyword>
<dbReference type="Proteomes" id="UP000886520">
    <property type="component" value="Chromosome 12"/>
</dbReference>
<evidence type="ECO:0000256" key="7">
    <source>
        <dbReference type="ARBA" id="ARBA00023069"/>
    </source>
</evidence>
<dbReference type="GO" id="GO:0036064">
    <property type="term" value="C:ciliary basal body"/>
    <property type="evidence" value="ECO:0007669"/>
    <property type="project" value="TreeGrafter"/>
</dbReference>
<comment type="subcellular location">
    <subcellularLocation>
        <location evidence="1">Cytoplasm</location>
        <location evidence="1">Cytoskeleton</location>
        <location evidence="1">Cilium basal body</location>
    </subcellularLocation>
    <subcellularLocation>
        <location evidence="2">Cytoplasm</location>
        <location evidence="2">Cytoskeleton</location>
        <location evidence="2">Microtubule organizing center</location>
        <location evidence="2">Centrosome</location>
    </subcellularLocation>
</comment>
<gene>
    <name evidence="12" type="ORF">GOP47_0012177</name>
</gene>
<reference evidence="12" key="1">
    <citation type="submission" date="2021-01" db="EMBL/GenBank/DDBJ databases">
        <title>Adiantum capillus-veneris genome.</title>
        <authorList>
            <person name="Fang Y."/>
            <person name="Liao Q."/>
        </authorList>
    </citation>
    <scope>NUCLEOTIDE SEQUENCE</scope>
    <source>
        <strain evidence="12">H3</strain>
        <tissue evidence="12">Leaf</tissue>
    </source>
</reference>
<dbReference type="InterPro" id="IPR036873">
    <property type="entry name" value="Rhodanese-like_dom_sf"/>
</dbReference>
<evidence type="ECO:0000313" key="13">
    <source>
        <dbReference type="Proteomes" id="UP000886520"/>
    </source>
</evidence>
<evidence type="ECO:0000256" key="2">
    <source>
        <dbReference type="ARBA" id="ARBA00004300"/>
    </source>
</evidence>
<evidence type="ECO:0000256" key="9">
    <source>
        <dbReference type="ARBA" id="ARBA00023273"/>
    </source>
</evidence>
<evidence type="ECO:0000256" key="5">
    <source>
        <dbReference type="ARBA" id="ARBA00022794"/>
    </source>
</evidence>
<keyword evidence="7" id="KW-0969">Cilium</keyword>
<dbReference type="PROSITE" id="PS50206">
    <property type="entry name" value="RHODANESE_3"/>
    <property type="match status" value="1"/>
</dbReference>
<dbReference type="GO" id="GO:0060271">
    <property type="term" value="P:cilium assembly"/>
    <property type="evidence" value="ECO:0007669"/>
    <property type="project" value="TreeGrafter"/>
</dbReference>
<dbReference type="GO" id="GO:0015031">
    <property type="term" value="P:protein transport"/>
    <property type="evidence" value="ECO:0007669"/>
    <property type="project" value="UniProtKB-KW"/>
</dbReference>
<protein>
    <recommendedName>
        <fullName evidence="11">Rhodanese domain-containing protein</fullName>
    </recommendedName>
</protein>
<organism evidence="12 13">
    <name type="scientific">Adiantum capillus-veneris</name>
    <name type="common">Maidenhair fern</name>
    <dbReference type="NCBI Taxonomy" id="13818"/>
    <lineage>
        <taxon>Eukaryota</taxon>
        <taxon>Viridiplantae</taxon>
        <taxon>Streptophyta</taxon>
        <taxon>Embryophyta</taxon>
        <taxon>Tracheophyta</taxon>
        <taxon>Polypodiopsida</taxon>
        <taxon>Polypodiidae</taxon>
        <taxon>Polypodiales</taxon>
        <taxon>Pteridineae</taxon>
        <taxon>Pteridaceae</taxon>
        <taxon>Vittarioideae</taxon>
        <taxon>Adiantum</taxon>
    </lineage>
</organism>
<sequence length="62" mass="6954">YLIPSTSFKEIYECLTLEILKYINKEPEKIIIFYDENGGSASSTGNLFAEKGVENIFMLNGG</sequence>
<dbReference type="InterPro" id="IPR001763">
    <property type="entry name" value="Rhodanese-like_dom"/>
</dbReference>
<dbReference type="AlphaFoldDB" id="A0A9D4ZGM7"/>
<comment type="caution">
    <text evidence="12">The sequence shown here is derived from an EMBL/GenBank/DDBJ whole genome shotgun (WGS) entry which is preliminary data.</text>
</comment>
<evidence type="ECO:0000256" key="10">
    <source>
        <dbReference type="ARBA" id="ARBA00038465"/>
    </source>
</evidence>
<keyword evidence="6" id="KW-0653">Protein transport</keyword>
<comment type="similarity">
    <text evidence="10">Belongs to the CEP41 family.</text>
</comment>
<dbReference type="Pfam" id="PF00581">
    <property type="entry name" value="Rhodanese"/>
    <property type="match status" value="1"/>
</dbReference>